<dbReference type="GO" id="GO:0016747">
    <property type="term" value="F:acyltransferase activity, transferring groups other than amino-acyl groups"/>
    <property type="evidence" value="ECO:0007669"/>
    <property type="project" value="InterPro"/>
</dbReference>
<reference evidence="2" key="1">
    <citation type="submission" date="2006-07" db="EMBL/GenBank/DDBJ databases">
        <authorList>
            <person name="Qin X."/>
            <person name="Weinstock G.M."/>
        </authorList>
    </citation>
    <scope>NUCLEOTIDE SEQUENCE [LARGE SCALE GENOMIC DNA]</scope>
    <source>
        <strain evidence="2">ATCC 10953</strain>
    </source>
</reference>
<evidence type="ECO:0000259" key="1">
    <source>
        <dbReference type="Pfam" id="PF00583"/>
    </source>
</evidence>
<dbReference type="SUPFAM" id="SSF55729">
    <property type="entry name" value="Acyl-CoA N-acyltransferases (Nat)"/>
    <property type="match status" value="1"/>
</dbReference>
<dbReference type="Proteomes" id="UP000001921">
    <property type="component" value="Chromosome"/>
</dbReference>
<protein>
    <recommendedName>
        <fullName evidence="1">N-acetyltransferase domain-containing protein</fullName>
    </recommendedName>
</protein>
<dbReference type="Pfam" id="PF00583">
    <property type="entry name" value="Acetyltransf_1"/>
    <property type="match status" value="1"/>
</dbReference>
<dbReference type="eggNOG" id="COG3153">
    <property type="taxonomic scope" value="Bacteria"/>
</dbReference>
<proteinExistence type="predicted"/>
<name>A5TU03_FUSNP</name>
<organism evidence="2">
    <name type="scientific">Fusobacterium polymorphum ATCC 10953</name>
    <dbReference type="NCBI Taxonomy" id="393480"/>
    <lineage>
        <taxon>Bacteria</taxon>
        <taxon>Fusobacteriati</taxon>
        <taxon>Fusobacteriota</taxon>
        <taxon>Fusobacteriia</taxon>
        <taxon>Fusobacteriales</taxon>
        <taxon>Fusobacteriaceae</taxon>
        <taxon>Fusobacterium</taxon>
    </lineage>
</organism>
<dbReference type="HOGENOM" id="CLU_2806276_0_0_0"/>
<sequence>MYKNLNLHNENGEWQMIFDICILAKYRKRGYAEKLLNQVISDVRAYRHGLVLTCEDKFIHYFKKIWI</sequence>
<dbReference type="EMBL" id="CM000440">
    <property type="protein sequence ID" value="EDK88378.1"/>
    <property type="molecule type" value="Genomic_DNA"/>
</dbReference>
<dbReference type="CDD" id="cd04301">
    <property type="entry name" value="NAT_SF"/>
    <property type="match status" value="1"/>
</dbReference>
<reference evidence="2" key="2">
    <citation type="submission" date="2007-05" db="EMBL/GenBank/DDBJ databases">
        <title>Genome sequence of Fusobacterium nucleatum subspecies polymorphum - a genetically tractable Fusobacterium.</title>
        <authorList>
            <person name="Karpathy S.E."/>
            <person name="Xiang Q."/>
            <person name="Gioia J."/>
            <person name="Jiang H."/>
            <person name="Liu Y."/>
            <person name="Petrosino J.F."/>
            <person name="Yerrapragada S."/>
            <person name="Fox G.E."/>
            <person name="Kinder Haake S."/>
            <person name="Weinstock G.M."/>
            <person name="Highlander S.K."/>
        </authorList>
    </citation>
    <scope>NUCLEOTIDE SEQUENCE [LARGE SCALE GENOMIC DNA]</scope>
    <source>
        <strain evidence="2">ATCC 10953</strain>
    </source>
</reference>
<dbReference type="InterPro" id="IPR016181">
    <property type="entry name" value="Acyl_CoA_acyltransferase"/>
</dbReference>
<dbReference type="InterPro" id="IPR000182">
    <property type="entry name" value="GNAT_dom"/>
</dbReference>
<feature type="domain" description="N-acetyltransferase" evidence="1">
    <location>
        <begin position="13"/>
        <end position="53"/>
    </location>
</feature>
<accession>A5TU03</accession>
<dbReference type="Gene3D" id="3.40.630.30">
    <property type="match status" value="1"/>
</dbReference>
<evidence type="ECO:0000313" key="2">
    <source>
        <dbReference type="EMBL" id="EDK88378.1"/>
    </source>
</evidence>
<dbReference type="RefSeq" id="WP_005896343.1">
    <property type="nucleotide sequence ID" value="NZ_CM000440.1"/>
</dbReference>
<dbReference type="AlphaFoldDB" id="A5TU03"/>
<gene>
    <name evidence="2" type="ORF">FNP_0571</name>
</gene>